<comment type="caution">
    <text evidence="2">The sequence shown here is derived from an EMBL/GenBank/DDBJ whole genome shotgun (WGS) entry which is preliminary data.</text>
</comment>
<dbReference type="AlphaFoldDB" id="A0A8J1UZ19"/>
<evidence type="ECO:0000259" key="1">
    <source>
        <dbReference type="Pfam" id="PF12248"/>
    </source>
</evidence>
<dbReference type="Pfam" id="PF12248">
    <property type="entry name" value="Methyltransf_FA"/>
    <property type="match status" value="1"/>
</dbReference>
<name>A0A8J1UZ19_OWEFU</name>
<sequence>MSAECCSILLVLLLSWQVCHRCTVTGQPETLTILTKDANYVPIEQIDLTGKLGLTLRVKACTSAYVALSAIFGETNSRMYEILISGYSNTKSVIRTCKRGCPQAESPTEGLLNCNEFVTLWLGWTKGNIALGKGSNFGINPLVEWDDNSPDYITSVAVSTLDGVNGTWQFTPDDSCSLPLGRAVKREDIAYSSSSSGLPVFNKNS</sequence>
<dbReference type="EMBL" id="CAIIXF020000007">
    <property type="protein sequence ID" value="CAH1790622.1"/>
    <property type="molecule type" value="Genomic_DNA"/>
</dbReference>
<reference evidence="2" key="1">
    <citation type="submission" date="2022-03" db="EMBL/GenBank/DDBJ databases">
        <authorList>
            <person name="Martin C."/>
        </authorList>
    </citation>
    <scope>NUCLEOTIDE SEQUENCE</scope>
</reference>
<feature type="non-terminal residue" evidence="2">
    <location>
        <position position="1"/>
    </location>
</feature>
<dbReference type="Proteomes" id="UP000749559">
    <property type="component" value="Unassembled WGS sequence"/>
</dbReference>
<organism evidence="2 3">
    <name type="scientific">Owenia fusiformis</name>
    <name type="common">Polychaete worm</name>
    <dbReference type="NCBI Taxonomy" id="6347"/>
    <lineage>
        <taxon>Eukaryota</taxon>
        <taxon>Metazoa</taxon>
        <taxon>Spiralia</taxon>
        <taxon>Lophotrochozoa</taxon>
        <taxon>Annelida</taxon>
        <taxon>Polychaeta</taxon>
        <taxon>Sedentaria</taxon>
        <taxon>Canalipalpata</taxon>
        <taxon>Sabellida</taxon>
        <taxon>Oweniida</taxon>
        <taxon>Oweniidae</taxon>
        <taxon>Owenia</taxon>
    </lineage>
</organism>
<accession>A0A8J1UZ19</accession>
<keyword evidence="3" id="KW-1185">Reference proteome</keyword>
<dbReference type="InterPro" id="IPR022041">
    <property type="entry name" value="Methyltransf_FA"/>
</dbReference>
<proteinExistence type="predicted"/>
<dbReference type="OrthoDB" id="6044186at2759"/>
<feature type="domain" description="Farnesoic acid O-methyl transferase" evidence="1">
    <location>
        <begin position="37"/>
        <end position="170"/>
    </location>
</feature>
<evidence type="ECO:0000313" key="2">
    <source>
        <dbReference type="EMBL" id="CAH1790622.1"/>
    </source>
</evidence>
<dbReference type="PANTHER" id="PTHR36695">
    <property type="entry name" value="AGAP008648-PA"/>
    <property type="match status" value="1"/>
</dbReference>
<evidence type="ECO:0000313" key="3">
    <source>
        <dbReference type="Proteomes" id="UP000749559"/>
    </source>
</evidence>
<dbReference type="PANTHER" id="PTHR36695:SF12">
    <property type="entry name" value="AGAP008648-PA"/>
    <property type="match status" value="1"/>
</dbReference>
<gene>
    <name evidence="2" type="ORF">OFUS_LOCUS15801</name>
</gene>
<protein>
    <recommendedName>
        <fullName evidence="1">Farnesoic acid O-methyl transferase domain-containing protein</fullName>
    </recommendedName>
</protein>